<organism evidence="2 3">
    <name type="scientific">Leifsonella bigeumensis</name>
    <dbReference type="NCBI Taxonomy" id="433643"/>
    <lineage>
        <taxon>Bacteria</taxon>
        <taxon>Bacillati</taxon>
        <taxon>Actinomycetota</taxon>
        <taxon>Actinomycetes</taxon>
        <taxon>Micrococcales</taxon>
        <taxon>Microbacteriaceae</taxon>
        <taxon>Leifsonella</taxon>
    </lineage>
</organism>
<dbReference type="EMBL" id="BAABAE010000001">
    <property type="protein sequence ID" value="GAA3728853.1"/>
    <property type="molecule type" value="Genomic_DNA"/>
</dbReference>
<protein>
    <recommendedName>
        <fullName evidence="4">DUF3618 domain-containing protein</fullName>
    </recommendedName>
</protein>
<comment type="caution">
    <text evidence="2">The sequence shown here is derived from an EMBL/GenBank/DDBJ whole genome shotgun (WGS) entry which is preliminary data.</text>
</comment>
<dbReference type="Proteomes" id="UP001501004">
    <property type="component" value="Unassembled WGS sequence"/>
</dbReference>
<dbReference type="RefSeq" id="WP_344752818.1">
    <property type="nucleotide sequence ID" value="NZ_BAABAE010000001.1"/>
</dbReference>
<evidence type="ECO:0000256" key="1">
    <source>
        <dbReference type="SAM" id="Phobius"/>
    </source>
</evidence>
<keyword evidence="3" id="KW-1185">Reference proteome</keyword>
<gene>
    <name evidence="2" type="ORF">GCM10022239_01990</name>
</gene>
<keyword evidence="1" id="KW-0812">Transmembrane</keyword>
<evidence type="ECO:0000313" key="3">
    <source>
        <dbReference type="Proteomes" id="UP001501004"/>
    </source>
</evidence>
<name>A0ABP7F5R5_9MICO</name>
<feature type="transmembrane region" description="Helical" evidence="1">
    <location>
        <begin position="47"/>
        <end position="69"/>
    </location>
</feature>
<sequence length="72" mass="7266">MSAGARSAAARAELEATLDAIEDKLNVPKQLGALGTRAKASWDVNPIPWLVGAAVAVVVVGGLIAWAVAGDD</sequence>
<dbReference type="InterPro" id="IPR022062">
    <property type="entry name" value="DUF3618"/>
</dbReference>
<evidence type="ECO:0000313" key="2">
    <source>
        <dbReference type="EMBL" id="GAA3728853.1"/>
    </source>
</evidence>
<evidence type="ECO:0008006" key="4">
    <source>
        <dbReference type="Google" id="ProtNLM"/>
    </source>
</evidence>
<proteinExistence type="predicted"/>
<keyword evidence="1" id="KW-1133">Transmembrane helix</keyword>
<reference evidence="3" key="1">
    <citation type="journal article" date="2019" name="Int. J. Syst. Evol. Microbiol.">
        <title>The Global Catalogue of Microorganisms (GCM) 10K type strain sequencing project: providing services to taxonomists for standard genome sequencing and annotation.</title>
        <authorList>
            <consortium name="The Broad Institute Genomics Platform"/>
            <consortium name="The Broad Institute Genome Sequencing Center for Infectious Disease"/>
            <person name="Wu L."/>
            <person name="Ma J."/>
        </authorList>
    </citation>
    <scope>NUCLEOTIDE SEQUENCE [LARGE SCALE GENOMIC DNA]</scope>
    <source>
        <strain evidence="3">JCM 16949</strain>
    </source>
</reference>
<dbReference type="Pfam" id="PF12277">
    <property type="entry name" value="DUF3618"/>
    <property type="match status" value="1"/>
</dbReference>
<accession>A0ABP7F5R5</accession>
<keyword evidence="1" id="KW-0472">Membrane</keyword>